<gene>
    <name evidence="3" type="ORF">J4Q44_G00170170</name>
</gene>
<dbReference type="AlphaFoldDB" id="A0AAN8LEZ1"/>
<evidence type="ECO:0000313" key="4">
    <source>
        <dbReference type="Proteomes" id="UP001356427"/>
    </source>
</evidence>
<proteinExistence type="predicted"/>
<keyword evidence="1" id="KW-0460">Magnesium</keyword>
<accession>A0AAN8LEZ1</accession>
<keyword evidence="4" id="KW-1185">Reference proteome</keyword>
<feature type="domain" description="Cation-transporting P-type ATPase N-terminal" evidence="2">
    <location>
        <begin position="32"/>
        <end position="71"/>
    </location>
</feature>
<dbReference type="EMBL" id="JAGTTL010000015">
    <property type="protein sequence ID" value="KAK6311353.1"/>
    <property type="molecule type" value="Genomic_DNA"/>
</dbReference>
<sequence length="91" mass="9937">MSGACARLHFLSVQGSSLPESVSCLVRMENAHAKEPEEVVSYFGVDQTTGLTPEQFKKNLARYGHNELPAEIVRRSSNHAPSSLPLRSGNL</sequence>
<evidence type="ECO:0000256" key="1">
    <source>
        <dbReference type="ARBA" id="ARBA00022842"/>
    </source>
</evidence>
<organism evidence="3 4">
    <name type="scientific">Coregonus suidteri</name>
    <dbReference type="NCBI Taxonomy" id="861788"/>
    <lineage>
        <taxon>Eukaryota</taxon>
        <taxon>Metazoa</taxon>
        <taxon>Chordata</taxon>
        <taxon>Craniata</taxon>
        <taxon>Vertebrata</taxon>
        <taxon>Euteleostomi</taxon>
        <taxon>Actinopterygii</taxon>
        <taxon>Neopterygii</taxon>
        <taxon>Teleostei</taxon>
        <taxon>Protacanthopterygii</taxon>
        <taxon>Salmoniformes</taxon>
        <taxon>Salmonidae</taxon>
        <taxon>Coregoninae</taxon>
        <taxon>Coregonus</taxon>
    </lineage>
</organism>
<protein>
    <recommendedName>
        <fullName evidence="2">Cation-transporting P-type ATPase N-terminal domain-containing protein</fullName>
    </recommendedName>
</protein>
<name>A0AAN8LEZ1_9TELE</name>
<evidence type="ECO:0000313" key="3">
    <source>
        <dbReference type="EMBL" id="KAK6311353.1"/>
    </source>
</evidence>
<reference evidence="3 4" key="1">
    <citation type="submission" date="2021-04" db="EMBL/GenBank/DDBJ databases">
        <authorList>
            <person name="De Guttry C."/>
            <person name="Zahm M."/>
            <person name="Klopp C."/>
            <person name="Cabau C."/>
            <person name="Louis A."/>
            <person name="Berthelot C."/>
            <person name="Parey E."/>
            <person name="Roest Crollius H."/>
            <person name="Montfort J."/>
            <person name="Robinson-Rechavi M."/>
            <person name="Bucao C."/>
            <person name="Bouchez O."/>
            <person name="Gislard M."/>
            <person name="Lluch J."/>
            <person name="Milhes M."/>
            <person name="Lampietro C."/>
            <person name="Lopez Roques C."/>
            <person name="Donnadieu C."/>
            <person name="Braasch I."/>
            <person name="Desvignes T."/>
            <person name="Postlethwait J."/>
            <person name="Bobe J."/>
            <person name="Wedekind C."/>
            <person name="Guiguen Y."/>
        </authorList>
    </citation>
    <scope>NUCLEOTIDE SEQUENCE [LARGE SCALE GENOMIC DNA]</scope>
    <source>
        <strain evidence="3">Cs_M1</strain>
        <tissue evidence="3">Blood</tissue>
    </source>
</reference>
<evidence type="ECO:0000259" key="2">
    <source>
        <dbReference type="Pfam" id="PF00690"/>
    </source>
</evidence>
<dbReference type="Pfam" id="PF00690">
    <property type="entry name" value="Cation_ATPase_N"/>
    <property type="match status" value="1"/>
</dbReference>
<dbReference type="InterPro" id="IPR004014">
    <property type="entry name" value="ATPase_P-typ_cation-transptr_N"/>
</dbReference>
<dbReference type="Proteomes" id="UP001356427">
    <property type="component" value="Unassembled WGS sequence"/>
</dbReference>
<comment type="caution">
    <text evidence="3">The sequence shown here is derived from an EMBL/GenBank/DDBJ whole genome shotgun (WGS) entry which is preliminary data.</text>
</comment>
<dbReference type="InterPro" id="IPR023298">
    <property type="entry name" value="ATPase_P-typ_TM_dom_sf"/>
</dbReference>
<dbReference type="SUPFAM" id="SSF81665">
    <property type="entry name" value="Calcium ATPase, transmembrane domain M"/>
    <property type="match status" value="1"/>
</dbReference>